<dbReference type="AlphaFoldDB" id="M7ZZ68"/>
<sequence length="256" mass="29279">MDKVLVQVGDILDRGEDEIAILSLLSSLNVQAKSQGGAVFQVNGNHETMNVEGDFRYVDPGSFDECIRFLEYLEEFDGEWDDAFLNWVNVSQKWKEEYRVSPNGDWLPLNFVKLSSIIAEQTLKSVGAKGMVVGHTPQTRGVNCKCDGKVWCVDVGMSYGVLHSRPECFPGLFTQSYIAKHRLANEARDIIINYEQQHCYHLQVFIKKAKDSRALIHRNWSEVVCAIRMEETTLWAFRFFCFANNPAGLHLECYRL</sequence>
<gene>
    <name evidence="2" type="ORF">TRIUR3_32066</name>
</gene>
<organism evidence="2">
    <name type="scientific">Triticum urartu</name>
    <name type="common">Red wild einkorn</name>
    <name type="synonym">Crithodium urartu</name>
    <dbReference type="NCBI Taxonomy" id="4572"/>
    <lineage>
        <taxon>Eukaryota</taxon>
        <taxon>Viridiplantae</taxon>
        <taxon>Streptophyta</taxon>
        <taxon>Embryophyta</taxon>
        <taxon>Tracheophyta</taxon>
        <taxon>Spermatophyta</taxon>
        <taxon>Magnoliopsida</taxon>
        <taxon>Liliopsida</taxon>
        <taxon>Poales</taxon>
        <taxon>Poaceae</taxon>
        <taxon>BOP clade</taxon>
        <taxon>Pooideae</taxon>
        <taxon>Triticodae</taxon>
        <taxon>Triticeae</taxon>
        <taxon>Triticinae</taxon>
        <taxon>Triticum</taxon>
    </lineage>
</organism>
<dbReference type="EMBL" id="KD045374">
    <property type="protein sequence ID" value="EMS65347.1"/>
    <property type="molecule type" value="Genomic_DNA"/>
</dbReference>
<feature type="domain" description="Calcineurin-like phosphoesterase" evidence="1">
    <location>
        <begin position="4"/>
        <end position="151"/>
    </location>
</feature>
<dbReference type="OMA" id="VCAIRME"/>
<reference evidence="2" key="1">
    <citation type="journal article" date="2013" name="Nature">
        <title>Draft genome of the wheat A-genome progenitor Triticum urartu.</title>
        <authorList>
            <person name="Ling H.Q."/>
            <person name="Zhao S."/>
            <person name="Liu D."/>
            <person name="Wang J."/>
            <person name="Sun H."/>
            <person name="Zhang C."/>
            <person name="Fan H."/>
            <person name="Li D."/>
            <person name="Dong L."/>
            <person name="Tao Y."/>
            <person name="Gao C."/>
            <person name="Wu H."/>
            <person name="Li Y."/>
            <person name="Cui Y."/>
            <person name="Guo X."/>
            <person name="Zheng S."/>
            <person name="Wang B."/>
            <person name="Yu K."/>
            <person name="Liang Q."/>
            <person name="Yang W."/>
            <person name="Lou X."/>
            <person name="Chen J."/>
            <person name="Feng M."/>
            <person name="Jian J."/>
            <person name="Zhang X."/>
            <person name="Luo G."/>
            <person name="Jiang Y."/>
            <person name="Liu J."/>
            <person name="Wang Z."/>
            <person name="Sha Y."/>
            <person name="Zhang B."/>
            <person name="Wu H."/>
            <person name="Tang D."/>
            <person name="Shen Q."/>
            <person name="Xue P."/>
            <person name="Zou S."/>
            <person name="Wang X."/>
            <person name="Liu X."/>
            <person name="Wang F."/>
            <person name="Yang Y."/>
            <person name="An X."/>
            <person name="Dong Z."/>
            <person name="Zhang K."/>
            <person name="Zhang X."/>
            <person name="Luo M.C."/>
            <person name="Dvorak J."/>
            <person name="Tong Y."/>
            <person name="Wang J."/>
            <person name="Yang H."/>
            <person name="Li Z."/>
            <person name="Wang D."/>
            <person name="Zhang A."/>
            <person name="Wang J."/>
        </authorList>
    </citation>
    <scope>NUCLEOTIDE SEQUENCE</scope>
</reference>
<evidence type="ECO:0000313" key="2">
    <source>
        <dbReference type="EMBL" id="EMS65347.1"/>
    </source>
</evidence>
<protein>
    <recommendedName>
        <fullName evidence="1">Calcineurin-like phosphoesterase domain-containing protein</fullName>
    </recommendedName>
</protein>
<dbReference type="InterPro" id="IPR029052">
    <property type="entry name" value="Metallo-depent_PP-like"/>
</dbReference>
<name>M7ZZ68_TRIUA</name>
<dbReference type="PANTHER" id="PTHR46546:SF4">
    <property type="entry name" value="SHEWANELLA-LIKE PROTEIN PHOSPHATASE 1"/>
    <property type="match status" value="1"/>
</dbReference>
<evidence type="ECO:0000259" key="1">
    <source>
        <dbReference type="Pfam" id="PF00149"/>
    </source>
</evidence>
<dbReference type="InterPro" id="IPR004843">
    <property type="entry name" value="Calcineurin-like_PHP"/>
</dbReference>
<dbReference type="Pfam" id="PF00149">
    <property type="entry name" value="Metallophos"/>
    <property type="match status" value="1"/>
</dbReference>
<dbReference type="Gene3D" id="3.60.21.10">
    <property type="match status" value="2"/>
</dbReference>
<accession>M7ZZ68</accession>
<dbReference type="eggNOG" id="KOG0374">
    <property type="taxonomic scope" value="Eukaryota"/>
</dbReference>
<dbReference type="SUPFAM" id="SSF56300">
    <property type="entry name" value="Metallo-dependent phosphatases"/>
    <property type="match status" value="1"/>
</dbReference>
<dbReference type="PANTHER" id="PTHR46546">
    <property type="entry name" value="SHEWANELLA-LIKE PROTEIN PHOSPHATASE 1"/>
    <property type="match status" value="1"/>
</dbReference>
<dbReference type="GO" id="GO:0016787">
    <property type="term" value="F:hydrolase activity"/>
    <property type="evidence" value="ECO:0007669"/>
    <property type="project" value="InterPro"/>
</dbReference>
<dbReference type="STRING" id="4572.M7ZZ68"/>
<proteinExistence type="predicted"/>